<dbReference type="Proteomes" id="UP000828390">
    <property type="component" value="Unassembled WGS sequence"/>
</dbReference>
<sequence length="61" mass="7045">MVPNVGPVANRVLHITCPWVSRDQSFTVLCLEFENEFQLGRGECHGTELKRDWLTDLWRSG</sequence>
<reference evidence="1" key="2">
    <citation type="submission" date="2020-11" db="EMBL/GenBank/DDBJ databases">
        <authorList>
            <person name="McCartney M.A."/>
            <person name="Auch B."/>
            <person name="Kono T."/>
            <person name="Mallez S."/>
            <person name="Becker A."/>
            <person name="Gohl D.M."/>
            <person name="Silverstein K.A.T."/>
            <person name="Koren S."/>
            <person name="Bechman K.B."/>
            <person name="Herman A."/>
            <person name="Abrahante J.E."/>
            <person name="Garbe J."/>
        </authorList>
    </citation>
    <scope>NUCLEOTIDE SEQUENCE</scope>
    <source>
        <strain evidence="1">Duluth1</strain>
        <tissue evidence="1">Whole animal</tissue>
    </source>
</reference>
<keyword evidence="2" id="KW-1185">Reference proteome</keyword>
<comment type="caution">
    <text evidence="1">The sequence shown here is derived from an EMBL/GenBank/DDBJ whole genome shotgun (WGS) entry which is preliminary data.</text>
</comment>
<protein>
    <submittedName>
        <fullName evidence="1">Uncharacterized protein</fullName>
    </submittedName>
</protein>
<evidence type="ECO:0000313" key="2">
    <source>
        <dbReference type="Proteomes" id="UP000828390"/>
    </source>
</evidence>
<evidence type="ECO:0000313" key="1">
    <source>
        <dbReference type="EMBL" id="KAH3705999.1"/>
    </source>
</evidence>
<dbReference type="AlphaFoldDB" id="A0A9D3YUJ3"/>
<gene>
    <name evidence="1" type="ORF">DPMN_065378</name>
</gene>
<accession>A0A9D3YUJ3</accession>
<proteinExistence type="predicted"/>
<dbReference type="EMBL" id="JAIWYP010000014">
    <property type="protein sequence ID" value="KAH3705999.1"/>
    <property type="molecule type" value="Genomic_DNA"/>
</dbReference>
<name>A0A9D3YUJ3_DREPO</name>
<organism evidence="1 2">
    <name type="scientific">Dreissena polymorpha</name>
    <name type="common">Zebra mussel</name>
    <name type="synonym">Mytilus polymorpha</name>
    <dbReference type="NCBI Taxonomy" id="45954"/>
    <lineage>
        <taxon>Eukaryota</taxon>
        <taxon>Metazoa</taxon>
        <taxon>Spiralia</taxon>
        <taxon>Lophotrochozoa</taxon>
        <taxon>Mollusca</taxon>
        <taxon>Bivalvia</taxon>
        <taxon>Autobranchia</taxon>
        <taxon>Heteroconchia</taxon>
        <taxon>Euheterodonta</taxon>
        <taxon>Imparidentia</taxon>
        <taxon>Neoheterodontei</taxon>
        <taxon>Myida</taxon>
        <taxon>Dreissenoidea</taxon>
        <taxon>Dreissenidae</taxon>
        <taxon>Dreissena</taxon>
    </lineage>
</organism>
<reference evidence="1" key="1">
    <citation type="journal article" date="2019" name="bioRxiv">
        <title>The Genome of the Zebra Mussel, Dreissena polymorpha: A Resource for Invasive Species Research.</title>
        <authorList>
            <person name="McCartney M.A."/>
            <person name="Auch B."/>
            <person name="Kono T."/>
            <person name="Mallez S."/>
            <person name="Zhang Y."/>
            <person name="Obille A."/>
            <person name="Becker A."/>
            <person name="Abrahante J.E."/>
            <person name="Garbe J."/>
            <person name="Badalamenti J.P."/>
            <person name="Herman A."/>
            <person name="Mangelson H."/>
            <person name="Liachko I."/>
            <person name="Sullivan S."/>
            <person name="Sone E.D."/>
            <person name="Koren S."/>
            <person name="Silverstein K.A.T."/>
            <person name="Beckman K.B."/>
            <person name="Gohl D.M."/>
        </authorList>
    </citation>
    <scope>NUCLEOTIDE SEQUENCE</scope>
    <source>
        <strain evidence="1">Duluth1</strain>
        <tissue evidence="1">Whole animal</tissue>
    </source>
</reference>